<keyword evidence="2" id="KW-1185">Reference proteome</keyword>
<gene>
    <name evidence="1" type="ORF">IC621_10265</name>
</gene>
<dbReference type="EMBL" id="JACXAI010000011">
    <property type="protein sequence ID" value="MBD1380614.1"/>
    <property type="molecule type" value="Genomic_DNA"/>
</dbReference>
<dbReference type="Pfam" id="PF09388">
    <property type="entry name" value="SpoOE-like"/>
    <property type="match status" value="1"/>
</dbReference>
<dbReference type="InterPro" id="IPR018540">
    <property type="entry name" value="Spo0E-like"/>
</dbReference>
<organism evidence="1 2">
    <name type="scientific">Metabacillus arenae</name>
    <dbReference type="NCBI Taxonomy" id="2771434"/>
    <lineage>
        <taxon>Bacteria</taxon>
        <taxon>Bacillati</taxon>
        <taxon>Bacillota</taxon>
        <taxon>Bacilli</taxon>
        <taxon>Bacillales</taxon>
        <taxon>Bacillaceae</taxon>
        <taxon>Metabacillus</taxon>
    </lineage>
</organism>
<dbReference type="Proteomes" id="UP000626844">
    <property type="component" value="Unassembled WGS sequence"/>
</dbReference>
<dbReference type="InterPro" id="IPR036638">
    <property type="entry name" value="HLH_DNA-bd_sf"/>
</dbReference>
<proteinExistence type="predicted"/>
<comment type="caution">
    <text evidence="1">The sequence shown here is derived from an EMBL/GenBank/DDBJ whole genome shotgun (WGS) entry which is preliminary data.</text>
</comment>
<dbReference type="AlphaFoldDB" id="A0A926S131"/>
<dbReference type="InterPro" id="IPR037208">
    <property type="entry name" value="Spo0E-like_sf"/>
</dbReference>
<reference evidence="1" key="1">
    <citation type="submission" date="2020-09" db="EMBL/GenBank/DDBJ databases">
        <title>A novel bacterium of genus Bacillus, isolated from South China Sea.</title>
        <authorList>
            <person name="Huang H."/>
            <person name="Mo K."/>
            <person name="Hu Y."/>
        </authorList>
    </citation>
    <scope>NUCLEOTIDE SEQUENCE</scope>
    <source>
        <strain evidence="1">IB182487</strain>
    </source>
</reference>
<dbReference type="Gene3D" id="4.10.280.10">
    <property type="entry name" value="Helix-loop-helix DNA-binding domain"/>
    <property type="match status" value="1"/>
</dbReference>
<dbReference type="RefSeq" id="WP_191158211.1">
    <property type="nucleotide sequence ID" value="NZ_JACXAI010000011.1"/>
</dbReference>
<protein>
    <submittedName>
        <fullName evidence="1">Aspartyl-phosphate phosphatase Spo0E family protein</fullName>
    </submittedName>
</protein>
<evidence type="ECO:0000313" key="1">
    <source>
        <dbReference type="EMBL" id="MBD1380614.1"/>
    </source>
</evidence>
<dbReference type="GO" id="GO:0046983">
    <property type="term" value="F:protein dimerization activity"/>
    <property type="evidence" value="ECO:0007669"/>
    <property type="project" value="InterPro"/>
</dbReference>
<dbReference type="SUPFAM" id="SSF140500">
    <property type="entry name" value="BAS1536-like"/>
    <property type="match status" value="1"/>
</dbReference>
<sequence length="61" mass="7194">MVIYEIEKKRKILIEAARQYGLSSPITLKRSQELDALLFQQQKETHSSLQNRDIKLPILNR</sequence>
<name>A0A926S131_9BACI</name>
<dbReference type="GO" id="GO:0043937">
    <property type="term" value="P:regulation of sporulation"/>
    <property type="evidence" value="ECO:0007669"/>
    <property type="project" value="InterPro"/>
</dbReference>
<evidence type="ECO:0000313" key="2">
    <source>
        <dbReference type="Proteomes" id="UP000626844"/>
    </source>
</evidence>
<accession>A0A926S131</accession>